<sequence length="177" mass="19972">MPQASGSTQMQLELVHPLSAKRKEDITKGIVHYIAQDMRPVNTVEGEGFKNMFKIVEPRYTVPARETVMRALRSRFDGLKVNVYQLLQSSEAVSLTTDLWSSLRMEAYMTVTAHFIDADWKMNSVVLETKQMDEAHTGEKLNHIPPEKRVSVVTDNAANMVLSVELLKESGQWHGVG</sequence>
<accession>A0ACC2H2A7</accession>
<comment type="caution">
    <text evidence="1">The sequence shown here is derived from an EMBL/GenBank/DDBJ whole genome shotgun (WGS) entry which is preliminary data.</text>
</comment>
<reference evidence="1" key="1">
    <citation type="submission" date="2021-05" db="EMBL/GenBank/DDBJ databases">
        <authorList>
            <person name="Pan Q."/>
            <person name="Jouanno E."/>
            <person name="Zahm M."/>
            <person name="Klopp C."/>
            <person name="Cabau C."/>
            <person name="Louis A."/>
            <person name="Berthelot C."/>
            <person name="Parey E."/>
            <person name="Roest Crollius H."/>
            <person name="Montfort J."/>
            <person name="Robinson-Rechavi M."/>
            <person name="Bouchez O."/>
            <person name="Lampietro C."/>
            <person name="Lopez Roques C."/>
            <person name="Donnadieu C."/>
            <person name="Postlethwait J."/>
            <person name="Bobe J."/>
            <person name="Dillon D."/>
            <person name="Chandos A."/>
            <person name="von Hippel F."/>
            <person name="Guiguen Y."/>
        </authorList>
    </citation>
    <scope>NUCLEOTIDE SEQUENCE</scope>
    <source>
        <strain evidence="1">YG-Jan2019</strain>
    </source>
</reference>
<protein>
    <submittedName>
        <fullName evidence="1">Uncharacterized protein</fullName>
    </submittedName>
</protein>
<proteinExistence type="predicted"/>
<dbReference type="EMBL" id="CM055733">
    <property type="protein sequence ID" value="KAJ8009967.1"/>
    <property type="molecule type" value="Genomic_DNA"/>
</dbReference>
<organism evidence="1 2">
    <name type="scientific">Dallia pectoralis</name>
    <name type="common">Alaska blackfish</name>
    <dbReference type="NCBI Taxonomy" id="75939"/>
    <lineage>
        <taxon>Eukaryota</taxon>
        <taxon>Metazoa</taxon>
        <taxon>Chordata</taxon>
        <taxon>Craniata</taxon>
        <taxon>Vertebrata</taxon>
        <taxon>Euteleostomi</taxon>
        <taxon>Actinopterygii</taxon>
        <taxon>Neopterygii</taxon>
        <taxon>Teleostei</taxon>
        <taxon>Protacanthopterygii</taxon>
        <taxon>Esociformes</taxon>
        <taxon>Umbridae</taxon>
        <taxon>Dallia</taxon>
    </lineage>
</organism>
<keyword evidence="2" id="KW-1185">Reference proteome</keyword>
<name>A0ACC2H2A7_DALPE</name>
<gene>
    <name evidence="1" type="ORF">DPEC_G00069670</name>
</gene>
<dbReference type="Proteomes" id="UP001157502">
    <property type="component" value="Chromosome 6"/>
</dbReference>
<evidence type="ECO:0000313" key="1">
    <source>
        <dbReference type="EMBL" id="KAJ8009967.1"/>
    </source>
</evidence>
<evidence type="ECO:0000313" key="2">
    <source>
        <dbReference type="Proteomes" id="UP001157502"/>
    </source>
</evidence>